<dbReference type="RefSeq" id="WP_124343967.1">
    <property type="nucleotide sequence ID" value="NZ_BHYL01000284.1"/>
</dbReference>
<comment type="caution">
    <text evidence="4">The sequence shown here is derived from an EMBL/GenBank/DDBJ whole genome shotgun (WGS) entry which is preliminary data.</text>
</comment>
<dbReference type="InterPro" id="IPR015943">
    <property type="entry name" value="WD40/YVTN_repeat-like_dom_sf"/>
</dbReference>
<evidence type="ECO:0000313" key="5">
    <source>
        <dbReference type="Proteomes" id="UP000288246"/>
    </source>
</evidence>
<dbReference type="Gene3D" id="2.130.10.10">
    <property type="entry name" value="YVTN repeat-like/Quinoprotein amine dehydrogenase"/>
    <property type="match status" value="2"/>
</dbReference>
<feature type="domain" description="Pyrrolo-quinoline quinone repeat" evidence="3">
    <location>
        <begin position="365"/>
        <end position="471"/>
    </location>
</feature>
<evidence type="ECO:0000256" key="1">
    <source>
        <dbReference type="SAM" id="MobiDB-lite"/>
    </source>
</evidence>
<evidence type="ECO:0000313" key="4">
    <source>
        <dbReference type="EMBL" id="GCD21444.1"/>
    </source>
</evidence>
<dbReference type="PANTHER" id="PTHR34512">
    <property type="entry name" value="CELL SURFACE PROTEIN"/>
    <property type="match status" value="1"/>
</dbReference>
<dbReference type="Pfam" id="PF13360">
    <property type="entry name" value="PQQ_2"/>
    <property type="match status" value="1"/>
</dbReference>
<evidence type="ECO:0000259" key="3">
    <source>
        <dbReference type="Pfam" id="PF13360"/>
    </source>
</evidence>
<dbReference type="SUPFAM" id="SSF50998">
    <property type="entry name" value="Quinoprotein alcohol dehydrogenase-like"/>
    <property type="match status" value="1"/>
</dbReference>
<evidence type="ECO:0000256" key="2">
    <source>
        <dbReference type="SAM" id="Phobius"/>
    </source>
</evidence>
<feature type="compositionally biased region" description="Basic and acidic residues" evidence="1">
    <location>
        <begin position="1"/>
        <end position="12"/>
    </location>
</feature>
<feature type="transmembrane region" description="Helical" evidence="2">
    <location>
        <begin position="49"/>
        <end position="70"/>
    </location>
</feature>
<dbReference type="PANTHER" id="PTHR34512:SF30">
    <property type="entry name" value="OUTER MEMBRANE PROTEIN ASSEMBLY FACTOR BAMB"/>
    <property type="match status" value="1"/>
</dbReference>
<dbReference type="EMBL" id="BHYL01000284">
    <property type="protein sequence ID" value="GCD21444.1"/>
    <property type="molecule type" value="Genomic_DNA"/>
</dbReference>
<gene>
    <name evidence="4" type="ORF">CTKZ_30060</name>
</gene>
<name>A0A401V3G4_9CELL</name>
<dbReference type="InterPro" id="IPR011047">
    <property type="entry name" value="Quinoprotein_ADH-like_sf"/>
</dbReference>
<dbReference type="SMART" id="SM00564">
    <property type="entry name" value="PQQ"/>
    <property type="match status" value="4"/>
</dbReference>
<keyword evidence="2" id="KW-1133">Transmembrane helix</keyword>
<sequence length="502" mass="52280">MARDGGLRPVELEEHDGDPGRSSTPHDGDVASPGATGGWRAHHGSRRGVLLVGAAVAAVVLVLGGVQVVLDRRAAAVDARIAALPGASADVGTALTTLWQLPPDLLWYPLLTRGTVGIGPAVLDDGAHAVVARDLRTGRVAWSVPIGPPARVPEGGWTGSITCAPPPAGLADPNHVPDVLVCHTSDVRPDMPDEPGTAGTAPASEAWSRVVAVDLRAHSVRSSVDVARTHAAAVLGDVVALGLLDGERHVEVVAVDTATGIERWRYRDPQPLPEYAEDSSWVSLNAAGGHVVVYGPDGEAYALAPDGTRVDGVRAENGWLDARWLAVPARDGTKRVLRPGEPDLVVRGTLAPRTLGDGSAPGLEVSTIGSRAWGWDAATGAQRWESDVALSSPLEQTVAVVDGRVHTTATSGVRTLDARTGELLWSYDVPEGVVRSGVMCDGPHVTFLTSAGSDQGDLALVVLDRRTGGLVRRMPLPPDVSWAYPLGPYVLGATDERAVVLG</sequence>
<organism evidence="4 5">
    <name type="scientific">Cellulomonas algicola</name>
    <dbReference type="NCBI Taxonomy" id="2071633"/>
    <lineage>
        <taxon>Bacteria</taxon>
        <taxon>Bacillati</taxon>
        <taxon>Actinomycetota</taxon>
        <taxon>Actinomycetes</taxon>
        <taxon>Micrococcales</taxon>
        <taxon>Cellulomonadaceae</taxon>
        <taxon>Cellulomonas</taxon>
    </lineage>
</organism>
<dbReference type="InterPro" id="IPR018391">
    <property type="entry name" value="PQQ_b-propeller_rpt"/>
</dbReference>
<protein>
    <recommendedName>
        <fullName evidence="3">Pyrrolo-quinoline quinone repeat domain-containing protein</fullName>
    </recommendedName>
</protein>
<dbReference type="InterPro" id="IPR002372">
    <property type="entry name" value="PQQ_rpt_dom"/>
</dbReference>
<keyword evidence="2" id="KW-0472">Membrane</keyword>
<reference evidence="4 5" key="1">
    <citation type="submission" date="2018-11" db="EMBL/GenBank/DDBJ databases">
        <title>Draft genome sequence of Cellulomonas takizawaensis strain TKZ-21.</title>
        <authorList>
            <person name="Yamamura H."/>
            <person name="Hayashi T."/>
            <person name="Hamada M."/>
            <person name="Serisawa Y."/>
            <person name="Matsuyama K."/>
            <person name="Nakagawa Y."/>
            <person name="Otoguro M."/>
            <person name="Yanagida F."/>
            <person name="Hayakawa M."/>
        </authorList>
    </citation>
    <scope>NUCLEOTIDE SEQUENCE [LARGE SCALE GENOMIC DNA]</scope>
    <source>
        <strain evidence="4 5">TKZ-21</strain>
    </source>
</reference>
<keyword evidence="5" id="KW-1185">Reference proteome</keyword>
<dbReference type="AlphaFoldDB" id="A0A401V3G4"/>
<accession>A0A401V3G4</accession>
<feature type="region of interest" description="Disordered" evidence="1">
    <location>
        <begin position="1"/>
        <end position="40"/>
    </location>
</feature>
<keyword evidence="2" id="KW-0812">Transmembrane</keyword>
<proteinExistence type="predicted"/>
<dbReference type="Proteomes" id="UP000288246">
    <property type="component" value="Unassembled WGS sequence"/>
</dbReference>
<dbReference type="OrthoDB" id="4823409at2"/>